<keyword evidence="4" id="KW-1185">Reference proteome</keyword>
<keyword evidence="1" id="KW-0812">Transmembrane</keyword>
<dbReference type="Gene3D" id="3.30.70.1230">
    <property type="entry name" value="Nucleotide cyclase"/>
    <property type="match status" value="1"/>
</dbReference>
<dbReference type="PANTHER" id="PTHR43081:SF1">
    <property type="entry name" value="ADENYLATE CYCLASE, TERMINAL-DIFFERENTIATION SPECIFIC"/>
    <property type="match status" value="1"/>
</dbReference>
<reference evidence="3 4" key="1">
    <citation type="submission" date="2016-06" db="EMBL/GenBank/DDBJ databases">
        <authorList>
            <person name="Kjaerup R.B."/>
            <person name="Dalgaard T.S."/>
            <person name="Juul-Madsen H.R."/>
        </authorList>
    </citation>
    <scope>NUCLEOTIDE SEQUENCE [LARGE SCALE GENOMIC DNA]</scope>
    <source>
        <strain evidence="3">3</strain>
    </source>
</reference>
<gene>
    <name evidence="3" type="ORF">ACCAA_560052</name>
</gene>
<dbReference type="SMART" id="SM00044">
    <property type="entry name" value="CYCc"/>
    <property type="match status" value="1"/>
</dbReference>
<dbReference type="PROSITE" id="PS50125">
    <property type="entry name" value="GUANYLATE_CYCLASE_2"/>
    <property type="match status" value="1"/>
</dbReference>
<dbReference type="InterPro" id="IPR050697">
    <property type="entry name" value="Adenylyl/Guanylyl_Cyclase_3/4"/>
</dbReference>
<feature type="transmembrane region" description="Helical" evidence="1">
    <location>
        <begin position="372"/>
        <end position="393"/>
    </location>
</feature>
<feature type="transmembrane region" description="Helical" evidence="1">
    <location>
        <begin position="29"/>
        <end position="49"/>
    </location>
</feature>
<dbReference type="AlphaFoldDB" id="A0A1A8XTH4"/>
<dbReference type="STRING" id="1860102.ACCAA_560052"/>
<dbReference type="PANTHER" id="PTHR43081">
    <property type="entry name" value="ADENYLATE CYCLASE, TERMINAL-DIFFERENTIATION SPECIFIC-RELATED"/>
    <property type="match status" value="1"/>
</dbReference>
<dbReference type="InterPro" id="IPR007890">
    <property type="entry name" value="CHASE2"/>
</dbReference>
<dbReference type="SMART" id="SM01080">
    <property type="entry name" value="CHASE2"/>
    <property type="match status" value="1"/>
</dbReference>
<dbReference type="InterPro" id="IPR001054">
    <property type="entry name" value="A/G_cyclase"/>
</dbReference>
<keyword evidence="1" id="KW-0472">Membrane</keyword>
<evidence type="ECO:0000259" key="2">
    <source>
        <dbReference type="PROSITE" id="PS50125"/>
    </source>
</evidence>
<protein>
    <submittedName>
        <fullName evidence="3">Adenylate/guanylate cyclase with Chase sensor (Modular protein)</fullName>
    </submittedName>
</protein>
<dbReference type="GO" id="GO:0009190">
    <property type="term" value="P:cyclic nucleotide biosynthetic process"/>
    <property type="evidence" value="ECO:0007669"/>
    <property type="project" value="InterPro"/>
</dbReference>
<dbReference type="GO" id="GO:0035556">
    <property type="term" value="P:intracellular signal transduction"/>
    <property type="evidence" value="ECO:0007669"/>
    <property type="project" value="InterPro"/>
</dbReference>
<keyword evidence="1" id="KW-1133">Transmembrane helix</keyword>
<dbReference type="EMBL" id="FLQX01000134">
    <property type="protein sequence ID" value="SBT08365.1"/>
    <property type="molecule type" value="Genomic_DNA"/>
</dbReference>
<evidence type="ECO:0000313" key="4">
    <source>
        <dbReference type="Proteomes" id="UP000199169"/>
    </source>
</evidence>
<accession>A0A1A8XTH4</accession>
<dbReference type="SUPFAM" id="SSF55073">
    <property type="entry name" value="Nucleotide cyclase"/>
    <property type="match status" value="1"/>
</dbReference>
<dbReference type="InterPro" id="IPR029787">
    <property type="entry name" value="Nucleotide_cyclase"/>
</dbReference>
<dbReference type="Pfam" id="PF00211">
    <property type="entry name" value="Guanylate_cyc"/>
    <property type="match status" value="1"/>
</dbReference>
<feature type="domain" description="Guanylate cyclase" evidence="2">
    <location>
        <begin position="464"/>
        <end position="596"/>
    </location>
</feature>
<dbReference type="Proteomes" id="UP000199169">
    <property type="component" value="Unassembled WGS sequence"/>
</dbReference>
<proteinExistence type="predicted"/>
<dbReference type="RefSeq" id="WP_186408217.1">
    <property type="nucleotide sequence ID" value="NZ_FLQX01000134.1"/>
</dbReference>
<sequence length="665" mass="70824">MTVHFRQLFRRFGIKVAVLTNGLLLRPALLRLCALLAATALTLVASGLWGPQLSQLDELSASLSWRMADPEATERRVVVVDIDEKSIQAIGTWPWPRARQAELLEKLDQAGVGLKILDIVFEGPNQDDARLSRALASPAPAVLAQLFSLSPELPVHSGRLAGALPFAACPSATELAYGYMAADAGLAPAFAGHITPWVDPDGAIRQVPALICHDGKTYASLVIAGVMAASGAEPRLRPGASLLDPPWWLDLDGLRLPLDRAGYLRVSYQMPRAGFVSISAADVLQGRAPTDLLQGAWVLVGATAFGARDAVPTPQGRAVSGVEVHAQLLSAMLDERTPYAPQGAPLWPWLAGGLSALLLLVVLRLAPRGPAIVLPAVAAANVLALFALSTFLLLDQHLWLGWVNAGLFTGFAATFLGAGEFARVRRERERLYRHLASYLPEPVAREVAIQEPCAQVRATRREATVLYADLRNFSAYCAGRPPEETAMVLHLFFTTASRIVEEYGGVVEQMVGDSVLAVWNGSAPCADHGAHALDAAAALWQACAPQLPRIASRQVPPLDLGIGVETGSVLIGSFGPLARRTHAVLGEAVTVATRLQALTGELAQPILIGAAVAAVCAERGRTHCIGNFLLTGLTAPRMVYALPVKYAPGHLRLVFEMEAEQRAAG</sequence>
<evidence type="ECO:0000256" key="1">
    <source>
        <dbReference type="SAM" id="Phobius"/>
    </source>
</evidence>
<evidence type="ECO:0000313" key="3">
    <source>
        <dbReference type="EMBL" id="SBT08365.1"/>
    </source>
</evidence>
<feature type="transmembrane region" description="Helical" evidence="1">
    <location>
        <begin position="346"/>
        <end position="365"/>
    </location>
</feature>
<dbReference type="GO" id="GO:0004016">
    <property type="term" value="F:adenylate cyclase activity"/>
    <property type="evidence" value="ECO:0007669"/>
    <property type="project" value="UniProtKB-ARBA"/>
</dbReference>
<dbReference type="Pfam" id="PF05226">
    <property type="entry name" value="CHASE2"/>
    <property type="match status" value="1"/>
</dbReference>
<feature type="transmembrane region" description="Helical" evidence="1">
    <location>
        <begin position="399"/>
        <end position="422"/>
    </location>
</feature>
<name>A0A1A8XTH4_9PROT</name>
<dbReference type="CDD" id="cd07302">
    <property type="entry name" value="CHD"/>
    <property type="match status" value="1"/>
</dbReference>
<organism evidence="3 4">
    <name type="scientific">Candidatus Accumulibacter aalborgensis</name>
    <dbReference type="NCBI Taxonomy" id="1860102"/>
    <lineage>
        <taxon>Bacteria</taxon>
        <taxon>Pseudomonadati</taxon>
        <taxon>Pseudomonadota</taxon>
        <taxon>Betaproteobacteria</taxon>
        <taxon>Candidatus Accumulibacter</taxon>
    </lineage>
</organism>